<feature type="transmembrane region" description="Helical" evidence="12">
    <location>
        <begin position="832"/>
        <end position="853"/>
    </location>
</feature>
<sequence length="886" mass="102163">MVTKLLPEHIYIYWILFDLYHTNPCSNRMFSWIFIPLFLQIPNFFCVFISYNISKCYYIIAEDFHHKGDVVIGAFFPIHTYHTMNKVPHPYLPYYYMDNYLQYNFKSYQYILALLFAIEEINGNPNLLPNISLGFDFYNVRFTEKDTLMNVCMWLTAHREKFILPNYNCEKKYFTAALTGTSWTISAQIGTLFQLFKFPQLSFGPYDPILSDRNQYSSLYQISPKSSSVSLGIVSLMVHFRWSWVGLILPDDHKGNKILSDFKNEMERKGICIGFVKMIPATWSSHLNQFWKNIDETNVIIIYGDIDSLEGLMRNIRQRLLTGKVWVMNIEPHFTDYADYFFLDSFHGSLIFTYHYSERFEFTNFIQTVNPYKYPEDIYLPKLWHLFFKCSFSDNGCQLLNNCQFNASLDVLPRHIFDVSMSDESTSIYNAVYAVAHSLHELTLQQVQMEPYENGEETLFFPWQLNSFLKNIEVGGQMRLDWRQEVNVKYDILNIWNLPNGFGRKVKIGSFSPNAPQGQQLSLTEQIIQWPEEFSEIPRSVCSESCGHGFRKVILEGSAVCCYKCTPCAHNEISNKTDEDQCMKCPESHYANTEKNYCLKKAVSFLAYEDLLGMILASITLCLSALTVIVIGIFVKNRHTPIVKANNQALSYILLITLTFCFLCSLTFIGQPNKNTCTLQQTTFGVAFTAALATVLAKAITVVIAFKATFPGRIVRWLMISRAPNYIIPICTLIQVGFCGTWMATYPPFIDQDAHTEHGHIIIFCNKGSSVAFHCVLGYLCFLALCGYTVAFLSRTLPDTFNESKFLSFSLLVFFCVWVTFLPVYHSTKGKFMVATEIFSILASSTALLGFIFGPKCYIVLLRPDENTFNYIRNKIHSRKNKSQKT</sequence>
<evidence type="ECO:0000256" key="7">
    <source>
        <dbReference type="ARBA" id="ARBA00023040"/>
    </source>
</evidence>
<feature type="transmembrane region" description="Helical" evidence="12">
    <location>
        <begin position="29"/>
        <end position="51"/>
    </location>
</feature>
<dbReference type="PANTHER" id="PTHR24061:SF404">
    <property type="entry name" value="VOMERONASAL 2, RECEPTOR 105"/>
    <property type="match status" value="1"/>
</dbReference>
<evidence type="ECO:0000256" key="9">
    <source>
        <dbReference type="ARBA" id="ARBA00023170"/>
    </source>
</evidence>
<keyword evidence="9" id="KW-0675">Receptor</keyword>
<dbReference type="InterPro" id="IPR004073">
    <property type="entry name" value="GPCR_3_vmron_rcpt_2"/>
</dbReference>
<dbReference type="PANTHER" id="PTHR24061">
    <property type="entry name" value="CALCIUM-SENSING RECEPTOR-RELATED"/>
    <property type="match status" value="1"/>
</dbReference>
<evidence type="ECO:0000256" key="11">
    <source>
        <dbReference type="ARBA" id="ARBA00023224"/>
    </source>
</evidence>
<keyword evidence="6 12" id="KW-1133">Transmembrane helix</keyword>
<keyword evidence="11" id="KW-0807">Transducer</keyword>
<dbReference type="InterPro" id="IPR001828">
    <property type="entry name" value="ANF_lig-bd_rcpt"/>
</dbReference>
<keyword evidence="10" id="KW-0325">Glycoprotein</keyword>
<dbReference type="InterPro" id="IPR028082">
    <property type="entry name" value="Peripla_BP_I"/>
</dbReference>
<dbReference type="Pfam" id="PF00003">
    <property type="entry name" value="7tm_3"/>
    <property type="match status" value="1"/>
</dbReference>
<dbReference type="Pfam" id="PF01094">
    <property type="entry name" value="ANF_receptor"/>
    <property type="match status" value="1"/>
</dbReference>
<dbReference type="SUPFAM" id="SSF53822">
    <property type="entry name" value="Periplasmic binding protein-like I"/>
    <property type="match status" value="1"/>
</dbReference>
<dbReference type="GO" id="GO:0004930">
    <property type="term" value="F:G protein-coupled receptor activity"/>
    <property type="evidence" value="ECO:0007669"/>
    <property type="project" value="UniProtKB-KW"/>
</dbReference>
<dbReference type="InterPro" id="IPR017978">
    <property type="entry name" value="GPCR_3_C"/>
</dbReference>
<accession>A0A8C6IMY7</accession>
<reference evidence="14" key="1">
    <citation type="submission" date="2025-08" db="UniProtKB">
        <authorList>
            <consortium name="Ensembl"/>
        </authorList>
    </citation>
    <scope>IDENTIFICATION</scope>
</reference>
<dbReference type="FunFam" id="3.40.50.2300:FF:000123">
    <property type="entry name" value="Vomeronasal 2, receptor 105"/>
    <property type="match status" value="1"/>
</dbReference>
<keyword evidence="8 12" id="KW-0472">Membrane</keyword>
<evidence type="ECO:0000313" key="15">
    <source>
        <dbReference type="Proteomes" id="UP000694415"/>
    </source>
</evidence>
<keyword evidence="5" id="KW-0732">Signal</keyword>
<evidence type="ECO:0000256" key="6">
    <source>
        <dbReference type="ARBA" id="ARBA00022989"/>
    </source>
</evidence>
<dbReference type="CDD" id="cd15283">
    <property type="entry name" value="7tmC_V2R_pheromone"/>
    <property type="match status" value="1"/>
</dbReference>
<evidence type="ECO:0000256" key="1">
    <source>
        <dbReference type="ARBA" id="ARBA00004651"/>
    </source>
</evidence>
<protein>
    <submittedName>
        <fullName evidence="14">Vomeronasal 2, receptor 105</fullName>
    </submittedName>
</protein>
<comment type="similarity">
    <text evidence="2">Belongs to the G-protein coupled receptor 3 family.</text>
</comment>
<evidence type="ECO:0000259" key="13">
    <source>
        <dbReference type="PROSITE" id="PS50259"/>
    </source>
</evidence>
<dbReference type="InterPro" id="IPR000337">
    <property type="entry name" value="GPCR_3"/>
</dbReference>
<dbReference type="Gene3D" id="3.40.50.2300">
    <property type="match status" value="2"/>
</dbReference>
<name>A0A8C6IMY7_MUSSI</name>
<keyword evidence="15" id="KW-1185">Reference proteome</keyword>
<evidence type="ECO:0000256" key="2">
    <source>
        <dbReference type="ARBA" id="ARBA00007242"/>
    </source>
</evidence>
<feature type="transmembrane region" description="Helical" evidence="12">
    <location>
        <begin position="682"/>
        <end position="706"/>
    </location>
</feature>
<dbReference type="GO" id="GO:0005886">
    <property type="term" value="C:plasma membrane"/>
    <property type="evidence" value="ECO:0007669"/>
    <property type="project" value="UniProtKB-SubCell"/>
</dbReference>
<dbReference type="PRINTS" id="PR00248">
    <property type="entry name" value="GPCRMGR"/>
</dbReference>
<evidence type="ECO:0000313" key="14">
    <source>
        <dbReference type="Ensembl" id="ENSMSIP00000038364.1"/>
    </source>
</evidence>
<dbReference type="PROSITE" id="PS50259">
    <property type="entry name" value="G_PROTEIN_RECEP_F3_4"/>
    <property type="match status" value="1"/>
</dbReference>
<dbReference type="FunFam" id="3.40.50.2300:FF:000024">
    <property type="entry name" value="Vomeronasal 2, receptor 73"/>
    <property type="match status" value="1"/>
</dbReference>
<dbReference type="CDD" id="cd06365">
    <property type="entry name" value="PBP1_pheromone_receptor"/>
    <property type="match status" value="1"/>
</dbReference>
<proteinExistence type="inferred from homology"/>
<dbReference type="AlphaFoldDB" id="A0A8C6IMY7"/>
<feature type="domain" description="G-protein coupled receptors family 3 profile" evidence="13">
    <location>
        <begin position="612"/>
        <end position="876"/>
    </location>
</feature>
<dbReference type="InterPro" id="IPR038550">
    <property type="entry name" value="GPCR_3_9-Cys_sf"/>
</dbReference>
<evidence type="ECO:0000256" key="8">
    <source>
        <dbReference type="ARBA" id="ARBA00023136"/>
    </source>
</evidence>
<dbReference type="FunFam" id="2.10.50.30:FF:000002">
    <property type="entry name" value="Vomeronasal 2 receptor, h1"/>
    <property type="match status" value="1"/>
</dbReference>
<evidence type="ECO:0000256" key="3">
    <source>
        <dbReference type="ARBA" id="ARBA00022475"/>
    </source>
</evidence>
<dbReference type="Pfam" id="PF07562">
    <property type="entry name" value="NCD3G"/>
    <property type="match status" value="1"/>
</dbReference>
<evidence type="ECO:0000256" key="5">
    <source>
        <dbReference type="ARBA" id="ARBA00022729"/>
    </source>
</evidence>
<feature type="transmembrane region" description="Helical" evidence="12">
    <location>
        <begin position="771"/>
        <end position="794"/>
    </location>
</feature>
<dbReference type="InterPro" id="IPR000068">
    <property type="entry name" value="GPCR_3_Ca_sens_rcpt-rel"/>
</dbReference>
<keyword evidence="3" id="KW-1003">Cell membrane</keyword>
<feature type="transmembrane region" description="Helical" evidence="12">
    <location>
        <begin position="649"/>
        <end position="670"/>
    </location>
</feature>
<feature type="transmembrane region" description="Helical" evidence="12">
    <location>
        <begin position="726"/>
        <end position="744"/>
    </location>
</feature>
<keyword evidence="7" id="KW-0297">G-protein coupled receptor</keyword>
<comment type="subcellular location">
    <subcellularLocation>
        <location evidence="1">Cell membrane</location>
        <topology evidence="1">Multi-pass membrane protein</topology>
    </subcellularLocation>
</comment>
<organism evidence="14 15">
    <name type="scientific">Mus spicilegus</name>
    <name type="common">Mound-building mouse</name>
    <dbReference type="NCBI Taxonomy" id="10103"/>
    <lineage>
        <taxon>Eukaryota</taxon>
        <taxon>Metazoa</taxon>
        <taxon>Chordata</taxon>
        <taxon>Craniata</taxon>
        <taxon>Vertebrata</taxon>
        <taxon>Euteleostomi</taxon>
        <taxon>Mammalia</taxon>
        <taxon>Eutheria</taxon>
        <taxon>Euarchontoglires</taxon>
        <taxon>Glires</taxon>
        <taxon>Rodentia</taxon>
        <taxon>Myomorpha</taxon>
        <taxon>Muroidea</taxon>
        <taxon>Muridae</taxon>
        <taxon>Murinae</taxon>
        <taxon>Mus</taxon>
        <taxon>Mus</taxon>
    </lineage>
</organism>
<dbReference type="GeneTree" id="ENSGT00950000183069"/>
<dbReference type="Ensembl" id="ENSMSIT00000048395.1">
    <property type="protein sequence ID" value="ENSMSIP00000038364.1"/>
    <property type="gene ID" value="ENSMSIG00000031967.1"/>
</dbReference>
<dbReference type="PRINTS" id="PR01535">
    <property type="entry name" value="VOMERONASL2R"/>
</dbReference>
<evidence type="ECO:0000256" key="4">
    <source>
        <dbReference type="ARBA" id="ARBA00022692"/>
    </source>
</evidence>
<evidence type="ECO:0000256" key="12">
    <source>
        <dbReference type="SAM" id="Phobius"/>
    </source>
</evidence>
<dbReference type="Gene3D" id="2.10.50.30">
    <property type="entry name" value="GPCR, family 3, nine cysteines domain"/>
    <property type="match status" value="1"/>
</dbReference>
<dbReference type="Proteomes" id="UP000694415">
    <property type="component" value="Unplaced"/>
</dbReference>
<reference evidence="14" key="2">
    <citation type="submission" date="2025-09" db="UniProtKB">
        <authorList>
            <consortium name="Ensembl"/>
        </authorList>
    </citation>
    <scope>IDENTIFICATION</scope>
</reference>
<keyword evidence="4 12" id="KW-0812">Transmembrane</keyword>
<evidence type="ECO:0000256" key="10">
    <source>
        <dbReference type="ARBA" id="ARBA00023180"/>
    </source>
</evidence>
<dbReference type="InterPro" id="IPR011500">
    <property type="entry name" value="GPCR_3_9-Cys_dom"/>
</dbReference>
<feature type="transmembrane region" description="Helical" evidence="12">
    <location>
        <begin position="806"/>
        <end position="826"/>
    </location>
</feature>
<feature type="transmembrane region" description="Helical" evidence="12">
    <location>
        <begin position="611"/>
        <end position="637"/>
    </location>
</feature>